<organism evidence="4 5">
    <name type="scientific">Shewanella japonica</name>
    <dbReference type="NCBI Taxonomy" id="93973"/>
    <lineage>
        <taxon>Bacteria</taxon>
        <taxon>Pseudomonadati</taxon>
        <taxon>Pseudomonadota</taxon>
        <taxon>Gammaproteobacteria</taxon>
        <taxon>Alteromonadales</taxon>
        <taxon>Shewanellaceae</taxon>
        <taxon>Shewanella</taxon>
    </lineage>
</organism>
<evidence type="ECO:0000259" key="2">
    <source>
        <dbReference type="Pfam" id="PF00675"/>
    </source>
</evidence>
<proteinExistence type="inferred from homology"/>
<feature type="domain" description="Peptidase M16 N-terminal" evidence="2">
    <location>
        <begin position="91"/>
        <end position="208"/>
    </location>
</feature>
<accession>A0ABM6JP97</accession>
<name>A0ABM6JP97_9GAMM</name>
<dbReference type="InterPro" id="IPR011765">
    <property type="entry name" value="Pept_M16_N"/>
</dbReference>
<dbReference type="Pfam" id="PF00675">
    <property type="entry name" value="Peptidase_M16"/>
    <property type="match status" value="1"/>
</dbReference>
<dbReference type="Pfam" id="PF05193">
    <property type="entry name" value="Peptidase_M16_C"/>
    <property type="match status" value="1"/>
</dbReference>
<evidence type="ECO:0000256" key="1">
    <source>
        <dbReference type="ARBA" id="ARBA00007261"/>
    </source>
</evidence>
<dbReference type="InterPro" id="IPR011249">
    <property type="entry name" value="Metalloenz_LuxS/M16"/>
</dbReference>
<evidence type="ECO:0000313" key="5">
    <source>
        <dbReference type="Proteomes" id="UP000191820"/>
    </source>
</evidence>
<gene>
    <name evidence="4" type="ORF">SJ2017_3426</name>
</gene>
<keyword evidence="5" id="KW-1185">Reference proteome</keyword>
<dbReference type="Gene3D" id="3.30.830.10">
    <property type="entry name" value="Metalloenzyme, LuxS/M16 peptidase-like"/>
    <property type="match status" value="2"/>
</dbReference>
<dbReference type="PANTHER" id="PTHR11851">
    <property type="entry name" value="METALLOPROTEASE"/>
    <property type="match status" value="1"/>
</dbReference>
<dbReference type="InterPro" id="IPR007863">
    <property type="entry name" value="Peptidase_M16_C"/>
</dbReference>
<protein>
    <submittedName>
        <fullName evidence="4">Peptidase M16</fullName>
    </submittedName>
</protein>
<reference evidence="4 5" key="1">
    <citation type="submission" date="2017-03" db="EMBL/GenBank/DDBJ databases">
        <title>Genome sequencing of Shewanella japonica KCTC 22435.</title>
        <authorList>
            <person name="Kim K.M."/>
        </authorList>
    </citation>
    <scope>NUCLEOTIDE SEQUENCE [LARGE SCALE GENOMIC DNA]</scope>
    <source>
        <strain evidence="4 5">KCTC 22435</strain>
    </source>
</reference>
<feature type="domain" description="Peptidase M16 C-terminal" evidence="3">
    <location>
        <begin position="241"/>
        <end position="414"/>
    </location>
</feature>
<dbReference type="InterPro" id="IPR050361">
    <property type="entry name" value="MPP/UQCRC_Complex"/>
</dbReference>
<comment type="similarity">
    <text evidence="1">Belongs to the peptidase M16 family.</text>
</comment>
<dbReference type="PANTHER" id="PTHR11851:SF49">
    <property type="entry name" value="MITOCHONDRIAL-PROCESSING PEPTIDASE SUBUNIT ALPHA"/>
    <property type="match status" value="1"/>
</dbReference>
<dbReference type="SUPFAM" id="SSF63411">
    <property type="entry name" value="LuxS/MPP-like metallohydrolase"/>
    <property type="match status" value="2"/>
</dbReference>
<evidence type="ECO:0000313" key="4">
    <source>
        <dbReference type="EMBL" id="ARD23677.1"/>
    </source>
</evidence>
<evidence type="ECO:0000259" key="3">
    <source>
        <dbReference type="Pfam" id="PF05193"/>
    </source>
</evidence>
<dbReference type="EMBL" id="CP020472">
    <property type="protein sequence ID" value="ARD23677.1"/>
    <property type="molecule type" value="Genomic_DNA"/>
</dbReference>
<sequence>MSNKRYKSNLINIIYEYAGDIVTQPDFIPPKRSSFKQYIAYGMSFISVVLSPQLQANSQCLLQSQINQLQHIENQIALTELDNGLILRQVHRPEQATVSIASQFNVGSRNEPSGQSGYAHLFEHLLFKGSLNAPADSYPRTMSAIGAQFNASTHFDYTNYYATIPAQALALSLFLEADRFINPVLSAETVNNQQGAVLEEMATSIDNQPYIRPAMEFLLSQVKGSPYAHAIIGSKQDVTSATASALQTFHQRYYRPDAMQLSLVGHLEEDSLALVKQHFSGWTSPNIPHDSFEQLSINAKAIQTEIVDERGPWPAILMAWHTVGREHADYEAISLLQGYLFQNLRSALAKQTLASPSHMLSYSIPLTMENHGVTNLVLVPRANTSLNELQKLTDSLFADIMAKGMTEQQLCELKTLALSQQLQQFSHSQTLAKHLSNTANRDKNAPLTQPWQRIQAVLPDDISRVTQAYFFDKTVRVDLLPPWYIRWGKSVLEVLPQGMAETLEGWAL</sequence>
<dbReference type="Proteomes" id="UP000191820">
    <property type="component" value="Chromosome"/>
</dbReference>